<proteinExistence type="predicted"/>
<dbReference type="EMBL" id="CASHSV030000311">
    <property type="protein sequence ID" value="CAJ2658738.1"/>
    <property type="molecule type" value="Genomic_DNA"/>
</dbReference>
<dbReference type="Proteomes" id="UP001177021">
    <property type="component" value="Unassembled WGS sequence"/>
</dbReference>
<comment type="caution">
    <text evidence="1">The sequence shown here is derived from an EMBL/GenBank/DDBJ whole genome shotgun (WGS) entry which is preliminary data.</text>
</comment>
<protein>
    <submittedName>
        <fullName evidence="1">Uncharacterized protein</fullName>
    </submittedName>
</protein>
<gene>
    <name evidence="1" type="ORF">MILVUS5_LOCUS25057</name>
</gene>
<accession>A0ACB0KPJ6</accession>
<organism evidence="1 2">
    <name type="scientific">Trifolium pratense</name>
    <name type="common">Red clover</name>
    <dbReference type="NCBI Taxonomy" id="57577"/>
    <lineage>
        <taxon>Eukaryota</taxon>
        <taxon>Viridiplantae</taxon>
        <taxon>Streptophyta</taxon>
        <taxon>Embryophyta</taxon>
        <taxon>Tracheophyta</taxon>
        <taxon>Spermatophyta</taxon>
        <taxon>Magnoliopsida</taxon>
        <taxon>eudicotyledons</taxon>
        <taxon>Gunneridae</taxon>
        <taxon>Pentapetalae</taxon>
        <taxon>rosids</taxon>
        <taxon>fabids</taxon>
        <taxon>Fabales</taxon>
        <taxon>Fabaceae</taxon>
        <taxon>Papilionoideae</taxon>
        <taxon>50 kb inversion clade</taxon>
        <taxon>NPAAA clade</taxon>
        <taxon>Hologalegina</taxon>
        <taxon>IRL clade</taxon>
        <taxon>Trifolieae</taxon>
        <taxon>Trifolium</taxon>
    </lineage>
</organism>
<evidence type="ECO:0000313" key="2">
    <source>
        <dbReference type="Proteomes" id="UP001177021"/>
    </source>
</evidence>
<name>A0ACB0KPJ6_TRIPR</name>
<evidence type="ECO:0000313" key="1">
    <source>
        <dbReference type="EMBL" id="CAJ2658738.1"/>
    </source>
</evidence>
<sequence>MACDTKTWLVLHVVLLVTCYMQHCVNGQTPQVPCIFVFGDSLSDNGNNNNLLTNAKANYDPYGVDFPTGSNGSRFTNGLTSIDYIGEFLGFTDFIPPFANTNGSNISHGVNYASGSAGISFETAKHMGDNVPLLLQLIHHNIIVSKIALMLGGLPQAQQYLKKCLYYVNIGSNDYINNYYLPQFYPSSRFFNPEQYAQVLSDQFSLFLQALHAAGARKHVIVGVGLIGCTPNAIATKGLKQGELCVEQYNADSLILSLKLRALVDRFNTEKPDSKYIFVNSTAGSVDASLGFTVFNAPCCPVRSDGMCVRDSIPCTNRNQHVFHDGFHPTQALNYLTALTSYDSTFAAPGTTSPMDIKQLAQYPIN</sequence>
<reference evidence="1" key="1">
    <citation type="submission" date="2023-10" db="EMBL/GenBank/DDBJ databases">
        <authorList>
            <person name="Rodriguez Cubillos JULIANA M."/>
            <person name="De Vega J."/>
        </authorList>
    </citation>
    <scope>NUCLEOTIDE SEQUENCE</scope>
</reference>
<keyword evidence="2" id="KW-1185">Reference proteome</keyword>